<dbReference type="InterPro" id="IPR014756">
    <property type="entry name" value="Ig_E-set"/>
</dbReference>
<protein>
    <submittedName>
        <fullName evidence="4">pH-response regulator protein palF/RIM8</fullName>
    </submittedName>
</protein>
<dbReference type="OrthoDB" id="7785529at2759"/>
<evidence type="ECO:0000313" key="4">
    <source>
        <dbReference type="EMBL" id="POR39441.1"/>
    </source>
</evidence>
<feature type="compositionally biased region" description="Pro residues" evidence="2">
    <location>
        <begin position="124"/>
        <end position="140"/>
    </location>
</feature>
<organism evidence="4 5">
    <name type="scientific">Tolypocladium paradoxum</name>
    <dbReference type="NCBI Taxonomy" id="94208"/>
    <lineage>
        <taxon>Eukaryota</taxon>
        <taxon>Fungi</taxon>
        <taxon>Dikarya</taxon>
        <taxon>Ascomycota</taxon>
        <taxon>Pezizomycotina</taxon>
        <taxon>Sordariomycetes</taxon>
        <taxon>Hypocreomycetidae</taxon>
        <taxon>Hypocreales</taxon>
        <taxon>Ophiocordycipitaceae</taxon>
        <taxon>Tolypocladium</taxon>
    </lineage>
</organism>
<feature type="region of interest" description="Disordered" evidence="2">
    <location>
        <begin position="510"/>
        <end position="534"/>
    </location>
</feature>
<dbReference type="STRING" id="94208.A0A2S4LAK9"/>
<dbReference type="GO" id="GO:0030674">
    <property type="term" value="F:protein-macromolecule adaptor activity"/>
    <property type="evidence" value="ECO:0007669"/>
    <property type="project" value="TreeGrafter"/>
</dbReference>
<reference evidence="4 5" key="1">
    <citation type="submission" date="2018-01" db="EMBL/GenBank/DDBJ databases">
        <title>Harnessing the power of phylogenomics to disentangle the directionality and signatures of interkingdom host jumping in the parasitic fungal genus Tolypocladium.</title>
        <authorList>
            <person name="Quandt C.A."/>
            <person name="Patterson W."/>
            <person name="Spatafora J.W."/>
        </authorList>
    </citation>
    <scope>NUCLEOTIDE SEQUENCE [LARGE SCALE GENOMIC DNA]</scope>
    <source>
        <strain evidence="4 5">NRBC 100945</strain>
    </source>
</reference>
<evidence type="ECO:0000313" key="5">
    <source>
        <dbReference type="Proteomes" id="UP000237481"/>
    </source>
</evidence>
<dbReference type="PANTHER" id="PTHR11188:SF161">
    <property type="entry name" value="PH-RESPONSE REGULATOR PROTEIN PALF_RIM8"/>
    <property type="match status" value="1"/>
</dbReference>
<evidence type="ECO:0000256" key="2">
    <source>
        <dbReference type="SAM" id="MobiDB-lite"/>
    </source>
</evidence>
<feature type="compositionally biased region" description="Polar residues" evidence="2">
    <location>
        <begin position="732"/>
        <end position="745"/>
    </location>
</feature>
<feature type="compositionally biased region" description="Pro residues" evidence="2">
    <location>
        <begin position="715"/>
        <end position="724"/>
    </location>
</feature>
<feature type="compositionally biased region" description="Basic and acidic residues" evidence="2">
    <location>
        <begin position="761"/>
        <end position="776"/>
    </location>
</feature>
<name>A0A2S4LAK9_9HYPO</name>
<dbReference type="GO" id="GO:0070086">
    <property type="term" value="P:ubiquitin-dependent endocytosis"/>
    <property type="evidence" value="ECO:0007669"/>
    <property type="project" value="TreeGrafter"/>
</dbReference>
<evidence type="ECO:0000259" key="3">
    <source>
        <dbReference type="SMART" id="SM01017"/>
    </source>
</evidence>
<dbReference type="GO" id="GO:0005829">
    <property type="term" value="C:cytosol"/>
    <property type="evidence" value="ECO:0007669"/>
    <property type="project" value="TreeGrafter"/>
</dbReference>
<accession>A0A2S4LAK9</accession>
<keyword evidence="5" id="KW-1185">Reference proteome</keyword>
<feature type="region of interest" description="Disordered" evidence="2">
    <location>
        <begin position="655"/>
        <end position="912"/>
    </location>
</feature>
<comment type="caution">
    <text evidence="4">The sequence shown here is derived from an EMBL/GenBank/DDBJ whole genome shotgun (WGS) entry which is preliminary data.</text>
</comment>
<feature type="compositionally biased region" description="Basic and acidic residues" evidence="2">
    <location>
        <begin position="837"/>
        <end position="850"/>
    </location>
</feature>
<gene>
    <name evidence="4" type="ORF">TPAR_00344</name>
</gene>
<proteinExistence type="inferred from homology"/>
<dbReference type="Gene3D" id="2.60.40.640">
    <property type="match status" value="1"/>
</dbReference>
<dbReference type="GO" id="GO:0005886">
    <property type="term" value="C:plasma membrane"/>
    <property type="evidence" value="ECO:0007669"/>
    <property type="project" value="TreeGrafter"/>
</dbReference>
<feature type="compositionally biased region" description="Basic and acidic residues" evidence="2">
    <location>
        <begin position="376"/>
        <end position="406"/>
    </location>
</feature>
<dbReference type="InterPro" id="IPR050357">
    <property type="entry name" value="Arrestin_domain-protein"/>
</dbReference>
<evidence type="ECO:0000256" key="1">
    <source>
        <dbReference type="ARBA" id="ARBA00037950"/>
    </source>
</evidence>
<feature type="region of interest" description="Disordered" evidence="2">
    <location>
        <begin position="41"/>
        <end position="153"/>
    </location>
</feature>
<feature type="compositionally biased region" description="Polar residues" evidence="2">
    <location>
        <begin position="618"/>
        <end position="627"/>
    </location>
</feature>
<dbReference type="InterPro" id="IPR011022">
    <property type="entry name" value="Arrestin_C-like"/>
</dbReference>
<feature type="compositionally biased region" description="Basic and acidic residues" evidence="2">
    <location>
        <begin position="510"/>
        <end position="519"/>
    </location>
</feature>
<dbReference type="SUPFAM" id="SSF81296">
    <property type="entry name" value="E set domains"/>
    <property type="match status" value="1"/>
</dbReference>
<feature type="domain" description="Arrestin C-terminal-like" evidence="3">
    <location>
        <begin position="443"/>
        <end position="605"/>
    </location>
</feature>
<feature type="compositionally biased region" description="Basic and acidic residues" evidence="2">
    <location>
        <begin position="802"/>
        <end position="811"/>
    </location>
</feature>
<dbReference type="PANTHER" id="PTHR11188">
    <property type="entry name" value="ARRESTIN DOMAIN CONTAINING PROTEIN"/>
    <property type="match status" value="1"/>
</dbReference>
<sequence>MRATTTNDLPSSHATDQACLALEPAITTLSHDGRRLPCLLRPALDARTHPRTHAPDPTTDRGRDAPRPRPARPSLSHPMPPDQRRGGTGRLSTSSSSPSLRAVPVPGSASASASDAHGVSEPSSPLPSPPPLPLPSPNPSATPSSSSRPSLLSRLSRPLSLPLPLRNRNRSVVDFHVRCDEPYRKFKPGDSVRGCVVLVLVKPLRITHLVVSLHGYVRVLKDPASVAKAQLATALPQGGSADRPQYHGNGLASLFQDEQVLSSEGRIEPGKYEFGFDLVFPDKELPSSIDFERGTISYMITATITRPTTIAPTSTCDRRVMLAQKIDVGMLAPPRPRTIFLEPISKRTRRKKSAAQERAPASAAPDINDVASEADSVDRSVVTDDSGREAPADHRAHIPSDMRSELSGESGRSLSTAVSRADLAQLSQVGSSMTPAAKQQVVDDKTITATIELLRGGCLPGDTVSVRITVHHVKRVKSMTGVIVTLFRQGKMDTSPMASRFADMSKEEARRLEKEETYPRSRTGLGGLSLSSSNSTSVFRKDLDQNAAPLIIDPATLQASVTVSVRLPDDAFPTIKGVPGDMISFKYQVEIVVDLGGRLASQLQGGQSSSSRYGPYGTTGSEPSGSTYAPRRAANIADTAQLRREKGVISVSMETVVGTMDSSRGRKPTGRSPESRTVRIHESDDDEAIHADMGYTNGQSSYYQSSPQPNDYQFTPPPGPPPAHPHLSAHPTQGTPQRDYLQTNGYHDDAAPSYIPPPQVPDEHSMTEKERIRQAETRLLPSQPGATGSCPSAADDIYEAEDTPRLPRPEEPNAPSSDGMAAGPSAPTEEELAAGRPVEDKQELERRRLMSEACAPPEFPDDMDRRGEGPSSREQAHADAEPSAPVLGDDGDDFVAAAGPPVGVEQLPAYER</sequence>
<feature type="region of interest" description="Disordered" evidence="2">
    <location>
        <begin position="342"/>
        <end position="416"/>
    </location>
</feature>
<dbReference type="InterPro" id="IPR014752">
    <property type="entry name" value="Arrestin-like_C"/>
</dbReference>
<dbReference type="GO" id="GO:0031625">
    <property type="term" value="F:ubiquitin protein ligase binding"/>
    <property type="evidence" value="ECO:0007669"/>
    <property type="project" value="TreeGrafter"/>
</dbReference>
<feature type="compositionally biased region" description="Low complexity" evidence="2">
    <location>
        <begin position="141"/>
        <end position="153"/>
    </location>
</feature>
<feature type="compositionally biased region" description="Basic and acidic residues" evidence="2">
    <location>
        <begin position="673"/>
        <end position="682"/>
    </location>
</feature>
<feature type="compositionally biased region" description="Low complexity" evidence="2">
    <location>
        <begin position="520"/>
        <end position="534"/>
    </location>
</feature>
<dbReference type="AlphaFoldDB" id="A0A2S4LAK9"/>
<feature type="compositionally biased region" description="Low complexity" evidence="2">
    <location>
        <begin position="699"/>
        <end position="709"/>
    </location>
</feature>
<feature type="compositionally biased region" description="Basic and acidic residues" evidence="2">
    <location>
        <begin position="58"/>
        <end position="67"/>
    </location>
</feature>
<dbReference type="InterPro" id="IPR011021">
    <property type="entry name" value="Arrestin-like_N"/>
</dbReference>
<dbReference type="EMBL" id="PKSG01000037">
    <property type="protein sequence ID" value="POR39441.1"/>
    <property type="molecule type" value="Genomic_DNA"/>
</dbReference>
<feature type="compositionally biased region" description="Low complexity" evidence="2">
    <location>
        <begin position="602"/>
        <end position="614"/>
    </location>
</feature>
<dbReference type="Pfam" id="PF00339">
    <property type="entry name" value="Arrestin_N"/>
    <property type="match status" value="1"/>
</dbReference>
<dbReference type="Proteomes" id="UP000237481">
    <property type="component" value="Unassembled WGS sequence"/>
</dbReference>
<comment type="similarity">
    <text evidence="1">Belongs to the arrestin family. PalF/RIM8 subfamily.</text>
</comment>
<feature type="region of interest" description="Disordered" evidence="2">
    <location>
        <begin position="602"/>
        <end position="629"/>
    </location>
</feature>
<feature type="compositionally biased region" description="Low complexity" evidence="2">
    <location>
        <begin position="356"/>
        <end position="365"/>
    </location>
</feature>
<dbReference type="SMART" id="SM01017">
    <property type="entry name" value="Arrestin_C"/>
    <property type="match status" value="1"/>
</dbReference>
<feature type="compositionally biased region" description="Low complexity" evidence="2">
    <location>
        <begin position="90"/>
        <end position="123"/>
    </location>
</feature>